<gene>
    <name evidence="1" type="ORF">FB470_000482</name>
</gene>
<dbReference type="Proteomes" id="UP001229651">
    <property type="component" value="Unassembled WGS sequence"/>
</dbReference>
<dbReference type="RefSeq" id="WP_306988363.1">
    <property type="nucleotide sequence ID" value="NZ_JAUSUT010000001.1"/>
</dbReference>
<sequence>MTSPCGCGNEQAGECFCAFTSTPDITVSGSGTATSPYALALAPGVKTTVSELDTGTIDMHVNEAPAGNYVVSADARISAQAGNALQQGDDGGLYVLGANAIQPLRFMQLYQTAPQQLQNGQETPLIWHAAYNYPGTIGAGGVDFFEAPYAGIYDFHVFWRITAQVAVRRLFSYIGDTTTPPVRLSGTALAEFPTADLNPGITFGEPLELAAGQRVRVIANQVSGGIRSTISDNRATRLSVTYLGPNH</sequence>
<evidence type="ECO:0000313" key="1">
    <source>
        <dbReference type="EMBL" id="MDQ0376488.1"/>
    </source>
</evidence>
<organism evidence="1 2">
    <name type="scientific">Amycolatopsis thermophila</name>
    <dbReference type="NCBI Taxonomy" id="206084"/>
    <lineage>
        <taxon>Bacteria</taxon>
        <taxon>Bacillati</taxon>
        <taxon>Actinomycetota</taxon>
        <taxon>Actinomycetes</taxon>
        <taxon>Pseudonocardiales</taxon>
        <taxon>Pseudonocardiaceae</taxon>
        <taxon>Amycolatopsis</taxon>
    </lineage>
</organism>
<evidence type="ECO:0008006" key="3">
    <source>
        <dbReference type="Google" id="ProtNLM"/>
    </source>
</evidence>
<dbReference type="EMBL" id="JAUSUT010000001">
    <property type="protein sequence ID" value="MDQ0376488.1"/>
    <property type="molecule type" value="Genomic_DNA"/>
</dbReference>
<reference evidence="1 2" key="1">
    <citation type="submission" date="2023-07" db="EMBL/GenBank/DDBJ databases">
        <title>Sequencing the genomes of 1000 actinobacteria strains.</title>
        <authorList>
            <person name="Klenk H.-P."/>
        </authorList>
    </citation>
    <scope>NUCLEOTIDE SEQUENCE [LARGE SCALE GENOMIC DNA]</scope>
    <source>
        <strain evidence="1 2">DSM 45805</strain>
    </source>
</reference>
<keyword evidence="2" id="KW-1185">Reference proteome</keyword>
<protein>
    <recommendedName>
        <fullName evidence="3">C1q domain-containing protein</fullName>
    </recommendedName>
</protein>
<evidence type="ECO:0000313" key="2">
    <source>
        <dbReference type="Proteomes" id="UP001229651"/>
    </source>
</evidence>
<accession>A0ABU0EMH0</accession>
<proteinExistence type="predicted"/>
<name>A0ABU0EMH0_9PSEU</name>
<comment type="caution">
    <text evidence="1">The sequence shown here is derived from an EMBL/GenBank/DDBJ whole genome shotgun (WGS) entry which is preliminary data.</text>
</comment>